<evidence type="ECO:0000313" key="1">
    <source>
        <dbReference type="EMBL" id="CAA2983729.1"/>
    </source>
</evidence>
<comment type="caution">
    <text evidence="1">The sequence shown here is derived from an EMBL/GenBank/DDBJ whole genome shotgun (WGS) entry which is preliminary data.</text>
</comment>
<gene>
    <name evidence="1" type="ORF">OLEA9_A056020</name>
</gene>
<dbReference type="EMBL" id="CACTIH010003741">
    <property type="protein sequence ID" value="CAA2983729.1"/>
    <property type="molecule type" value="Genomic_DNA"/>
</dbReference>
<organism evidence="1 2">
    <name type="scientific">Olea europaea subsp. europaea</name>
    <dbReference type="NCBI Taxonomy" id="158383"/>
    <lineage>
        <taxon>Eukaryota</taxon>
        <taxon>Viridiplantae</taxon>
        <taxon>Streptophyta</taxon>
        <taxon>Embryophyta</taxon>
        <taxon>Tracheophyta</taxon>
        <taxon>Spermatophyta</taxon>
        <taxon>Magnoliopsida</taxon>
        <taxon>eudicotyledons</taxon>
        <taxon>Gunneridae</taxon>
        <taxon>Pentapetalae</taxon>
        <taxon>asterids</taxon>
        <taxon>lamiids</taxon>
        <taxon>Lamiales</taxon>
        <taxon>Oleaceae</taxon>
        <taxon>Oleeae</taxon>
        <taxon>Olea</taxon>
    </lineage>
</organism>
<accession>A0A8S0RXL7</accession>
<dbReference type="Gramene" id="OE9A056020T1">
    <property type="protein sequence ID" value="OE9A056020C1"/>
    <property type="gene ID" value="OE9A056020"/>
</dbReference>
<sequence length="101" mass="10415">MAGGEAYCDGDGGSDGVEMAATVGWCDDGGCGMLAVLDSISWWCLGGGGCDVGFGGCCGSGCHFYYDSDFGSILRCRHSGGEVVVAMDDKRSRKFGSDLWS</sequence>
<dbReference type="AlphaFoldDB" id="A0A8S0RXL7"/>
<keyword evidence="2" id="KW-1185">Reference proteome</keyword>
<reference evidence="1 2" key="1">
    <citation type="submission" date="2019-12" db="EMBL/GenBank/DDBJ databases">
        <authorList>
            <person name="Alioto T."/>
            <person name="Alioto T."/>
            <person name="Gomez Garrido J."/>
        </authorList>
    </citation>
    <scope>NUCLEOTIDE SEQUENCE [LARGE SCALE GENOMIC DNA]</scope>
</reference>
<protein>
    <submittedName>
        <fullName evidence="1">Uncharacterized protein</fullName>
    </submittedName>
</protein>
<evidence type="ECO:0000313" key="2">
    <source>
        <dbReference type="Proteomes" id="UP000594638"/>
    </source>
</evidence>
<dbReference type="Proteomes" id="UP000594638">
    <property type="component" value="Unassembled WGS sequence"/>
</dbReference>
<proteinExistence type="predicted"/>
<name>A0A8S0RXL7_OLEEU</name>